<organism evidence="1 2">
    <name type="scientific">Bacillus cereus VD184</name>
    <dbReference type="NCBI Taxonomy" id="1053242"/>
    <lineage>
        <taxon>Bacteria</taxon>
        <taxon>Bacillati</taxon>
        <taxon>Bacillota</taxon>
        <taxon>Bacilli</taxon>
        <taxon>Bacillales</taxon>
        <taxon>Bacillaceae</taxon>
        <taxon>Bacillus</taxon>
        <taxon>Bacillus cereus group</taxon>
    </lineage>
</organism>
<dbReference type="RefSeq" id="WP_016121646.1">
    <property type="nucleotide sequence ID" value="NZ_KB976820.1"/>
</dbReference>
<dbReference type="EMBL" id="AHFK01000018">
    <property type="protein sequence ID" value="EOQ19673.1"/>
    <property type="molecule type" value="Genomic_DNA"/>
</dbReference>
<gene>
    <name evidence="1" type="ORF">IKC_04147</name>
</gene>
<dbReference type="Proteomes" id="UP000014028">
    <property type="component" value="Unassembled WGS sequence"/>
</dbReference>
<evidence type="ECO:0000313" key="1">
    <source>
        <dbReference type="EMBL" id="EOQ19673.1"/>
    </source>
</evidence>
<evidence type="ECO:0000313" key="2">
    <source>
        <dbReference type="Proteomes" id="UP000014028"/>
    </source>
</evidence>
<comment type="caution">
    <text evidence="1">The sequence shown here is derived from an EMBL/GenBank/DDBJ whole genome shotgun (WGS) entry which is preliminary data.</text>
</comment>
<reference evidence="1 2" key="1">
    <citation type="submission" date="2012-12" db="EMBL/GenBank/DDBJ databases">
        <title>The Genome Sequence of Bacillus cereus VD184.</title>
        <authorList>
            <consortium name="The Broad Institute Genome Sequencing Platform"/>
            <consortium name="The Broad Institute Genome Sequencing Center for Infectious Disease"/>
            <person name="Feldgarden M."/>
            <person name="Van der Auwera G.A."/>
            <person name="Mahillon J."/>
            <person name="Duprez V."/>
            <person name="Timmery S."/>
            <person name="Mattelet C."/>
            <person name="Dierick K."/>
            <person name="Sun M."/>
            <person name="Yu Z."/>
            <person name="Zhu L."/>
            <person name="Hu X."/>
            <person name="Shank E.B."/>
            <person name="Swiecicka I."/>
            <person name="Hansen B.M."/>
            <person name="Andrup L."/>
            <person name="Walker B."/>
            <person name="Young S.K."/>
            <person name="Zeng Q."/>
            <person name="Gargeya S."/>
            <person name="Fitzgerald M."/>
            <person name="Haas B."/>
            <person name="Abouelleil A."/>
            <person name="Alvarado L."/>
            <person name="Arachchi H.M."/>
            <person name="Berlin A.M."/>
            <person name="Chapman S.B."/>
            <person name="Dewar J."/>
            <person name="Goldberg J."/>
            <person name="Griggs A."/>
            <person name="Gujja S."/>
            <person name="Hansen M."/>
            <person name="Howarth C."/>
            <person name="Imamovic A."/>
            <person name="Larimer J."/>
            <person name="McCowan C."/>
            <person name="Murphy C."/>
            <person name="Neiman D."/>
            <person name="Pearson M."/>
            <person name="Priest M."/>
            <person name="Roberts A."/>
            <person name="Saif S."/>
            <person name="Shea T."/>
            <person name="Sisk P."/>
            <person name="Sykes S."/>
            <person name="Wortman J."/>
            <person name="Nusbaum C."/>
            <person name="Birren B."/>
        </authorList>
    </citation>
    <scope>NUCLEOTIDE SEQUENCE [LARGE SCALE GENOMIC DNA]</scope>
    <source>
        <strain evidence="1 2">VD184</strain>
    </source>
</reference>
<sequence>MDFIEWVKFETGYEWSELKGQGVTRSQFHLLVSDYEEYCSENNLTPAYRFINFQIK</sequence>
<accession>A0A9W5RBG1</accession>
<dbReference type="AlphaFoldDB" id="A0A9W5RBG1"/>
<proteinExistence type="predicted"/>
<name>A0A9W5RBG1_BACCE</name>
<protein>
    <submittedName>
        <fullName evidence="1">Uncharacterized protein</fullName>
    </submittedName>
</protein>